<dbReference type="Gene3D" id="1.10.150.400">
    <property type="match status" value="1"/>
</dbReference>
<gene>
    <name evidence="1" type="ORF">DPPLL_18080</name>
</gene>
<dbReference type="Proteomes" id="UP000830055">
    <property type="component" value="Chromosome"/>
</dbReference>
<evidence type="ECO:0008006" key="3">
    <source>
        <dbReference type="Google" id="ProtNLM"/>
    </source>
</evidence>
<dbReference type="SUPFAM" id="SSF56784">
    <property type="entry name" value="HAD-like"/>
    <property type="match status" value="1"/>
</dbReference>
<dbReference type="InterPro" id="IPR036412">
    <property type="entry name" value="HAD-like_sf"/>
</dbReference>
<dbReference type="Pfam" id="PF00702">
    <property type="entry name" value="Hydrolase"/>
    <property type="match status" value="1"/>
</dbReference>
<dbReference type="InterPro" id="IPR023214">
    <property type="entry name" value="HAD_sf"/>
</dbReference>
<dbReference type="RefSeq" id="WP_284154469.1">
    <property type="nucleotide sequence ID" value="NZ_AP025516.1"/>
</dbReference>
<dbReference type="CDD" id="cd01427">
    <property type="entry name" value="HAD_like"/>
    <property type="match status" value="1"/>
</dbReference>
<reference evidence="1 2" key="1">
    <citation type="submission" date="2022-01" db="EMBL/GenBank/DDBJ databases">
        <title>Desulfofustis limnae sp. nov., a novel mesophilic sulfate-reducing bacterium isolated from marsh soil.</title>
        <authorList>
            <person name="Watanabe M."/>
            <person name="Takahashi A."/>
            <person name="Kojima H."/>
            <person name="Fukui M."/>
        </authorList>
    </citation>
    <scope>NUCLEOTIDE SEQUENCE [LARGE SCALE GENOMIC DNA]</scope>
    <source>
        <strain evidence="1 2">PPLL</strain>
    </source>
</reference>
<keyword evidence="2" id="KW-1185">Reference proteome</keyword>
<name>A0ABN6M3H2_9BACT</name>
<sequence>MSWKTCYTLPALLKEGKKRAGQCQTISFDLFDTLLIRRIHDPDLVKLPVARYISRRAAACGINRSWQSIQKLRDAIEQQHRQETSRTFVDHEACYPRFMAEVLQDIFQEHYEEAVLAEVTGYEMAMESSHLVPRKPLYDWLVELHGQGKRLFIVSDIYLPAEHLRVLCRNTGLLELAEDVISSADSFLAKASGKAYPLIRERYDLDPQSWLHIGDNPVSDGLRPAEYGLQALVLRDGSEKFRKALVKRYVNYSKGRPFYRGRALQQLMLPLEGEDSGQTPLYREGYNFLGPVIGTFVQHLADECDRLGIRNLFFFSREGYTFKKVWEACVPLLFAGRSLPKVEYLYVSRMALAGASCAEEGLTKPAASIAFLPPGNRDFRDVARIFQFELEPMLPCLERHRLAPDTCLSQLHGGYDQKNGVRFMELLEDEDFQDEVKRQTRSANRALHRYLEDVGFFSHDQVAVVDIGWLGTIQRFLYQAIKHRVDCPRLHGYVLGATRGFVFPSDLKNSLEGVIYDRHRFDLGASTLLYARDLFEEACRAPHPTLEGYELDGDGYRLRFRDSGDAVGRAEQQQDAYYSPLQQGIFDAAPRFAAASALLGYGIDDYRPWLHYLLTAKLAFPKTREILTIRHRSHLDDFHGGHRPLPKKVGTEKQLWECSRFQLMLNPLLRLRCFLRHARRVLRT</sequence>
<organism evidence="1 2">
    <name type="scientific">Desulfofustis limnaeus</name>
    <dbReference type="NCBI Taxonomy" id="2740163"/>
    <lineage>
        <taxon>Bacteria</taxon>
        <taxon>Pseudomonadati</taxon>
        <taxon>Thermodesulfobacteriota</taxon>
        <taxon>Desulfobulbia</taxon>
        <taxon>Desulfobulbales</taxon>
        <taxon>Desulfocapsaceae</taxon>
        <taxon>Desulfofustis</taxon>
    </lineage>
</organism>
<dbReference type="Gene3D" id="3.40.50.1000">
    <property type="entry name" value="HAD superfamily/HAD-like"/>
    <property type="match status" value="1"/>
</dbReference>
<dbReference type="EMBL" id="AP025516">
    <property type="protein sequence ID" value="BDD87443.1"/>
    <property type="molecule type" value="Genomic_DNA"/>
</dbReference>
<proteinExistence type="predicted"/>
<accession>A0ABN6M3H2</accession>
<protein>
    <recommendedName>
        <fullName evidence="3">Haloacid dehalogenase</fullName>
    </recommendedName>
</protein>
<evidence type="ECO:0000313" key="2">
    <source>
        <dbReference type="Proteomes" id="UP000830055"/>
    </source>
</evidence>
<evidence type="ECO:0000313" key="1">
    <source>
        <dbReference type="EMBL" id="BDD87443.1"/>
    </source>
</evidence>